<comment type="caution">
    <text evidence="1">The sequence shown here is derived from an EMBL/GenBank/DDBJ whole genome shotgun (WGS) entry which is preliminary data.</text>
</comment>
<dbReference type="EMBL" id="ASHM01106371">
    <property type="protein sequence ID" value="PNX68758.1"/>
    <property type="molecule type" value="Genomic_DNA"/>
</dbReference>
<reference evidence="1 2" key="2">
    <citation type="journal article" date="2017" name="Front. Plant Sci.">
        <title>Gene Classification and Mining of Molecular Markers Useful in Red Clover (Trifolium pratense) Breeding.</title>
        <authorList>
            <person name="Istvanek J."/>
            <person name="Dluhosova J."/>
            <person name="Dluhos P."/>
            <person name="Patkova L."/>
            <person name="Nedelnik J."/>
            <person name="Repkova J."/>
        </authorList>
    </citation>
    <scope>NUCLEOTIDE SEQUENCE [LARGE SCALE GENOMIC DNA]</scope>
    <source>
        <strain evidence="2">cv. Tatra</strain>
        <tissue evidence="1">Young leaves</tissue>
    </source>
</reference>
<accession>A0A2K3KR44</accession>
<proteinExistence type="predicted"/>
<protein>
    <submittedName>
        <fullName evidence="1">Dihydrolipoyl dehydrogenase-like protein</fullName>
    </submittedName>
</protein>
<dbReference type="ExpressionAtlas" id="A0A2K3KR44">
    <property type="expression patterns" value="baseline"/>
</dbReference>
<sequence length="154" mass="16833">MSVFVFGVRVFVSYIIWPPSVPHPTPLLLTPNSQLPTSHFPITKMTLSPISLSSSYTTTISQPHHCSLFNTTTSTTATSLNLKFCSLKPEPFAFTSLRHRSHHNHPFRRTHFNAISSALSNNGTAPKSFDYDLLIIGAGVGGHGAALHAVEKVH</sequence>
<dbReference type="Proteomes" id="UP000236291">
    <property type="component" value="Unassembled WGS sequence"/>
</dbReference>
<evidence type="ECO:0000313" key="2">
    <source>
        <dbReference type="Proteomes" id="UP000236291"/>
    </source>
</evidence>
<gene>
    <name evidence="1" type="ORF">L195_g056342</name>
</gene>
<name>A0A2K3KR44_TRIPR</name>
<organism evidence="1 2">
    <name type="scientific">Trifolium pratense</name>
    <name type="common">Red clover</name>
    <dbReference type="NCBI Taxonomy" id="57577"/>
    <lineage>
        <taxon>Eukaryota</taxon>
        <taxon>Viridiplantae</taxon>
        <taxon>Streptophyta</taxon>
        <taxon>Embryophyta</taxon>
        <taxon>Tracheophyta</taxon>
        <taxon>Spermatophyta</taxon>
        <taxon>Magnoliopsida</taxon>
        <taxon>eudicotyledons</taxon>
        <taxon>Gunneridae</taxon>
        <taxon>Pentapetalae</taxon>
        <taxon>rosids</taxon>
        <taxon>fabids</taxon>
        <taxon>Fabales</taxon>
        <taxon>Fabaceae</taxon>
        <taxon>Papilionoideae</taxon>
        <taxon>50 kb inversion clade</taxon>
        <taxon>NPAAA clade</taxon>
        <taxon>Hologalegina</taxon>
        <taxon>IRL clade</taxon>
        <taxon>Trifolieae</taxon>
        <taxon>Trifolium</taxon>
    </lineage>
</organism>
<evidence type="ECO:0000313" key="1">
    <source>
        <dbReference type="EMBL" id="PNX68758.1"/>
    </source>
</evidence>
<reference evidence="1 2" key="1">
    <citation type="journal article" date="2014" name="Am. J. Bot.">
        <title>Genome assembly and annotation for red clover (Trifolium pratense; Fabaceae).</title>
        <authorList>
            <person name="Istvanek J."/>
            <person name="Jaros M."/>
            <person name="Krenek A."/>
            <person name="Repkova J."/>
        </authorList>
    </citation>
    <scope>NUCLEOTIDE SEQUENCE [LARGE SCALE GENOMIC DNA]</scope>
    <source>
        <strain evidence="2">cv. Tatra</strain>
        <tissue evidence="1">Young leaves</tissue>
    </source>
</reference>
<dbReference type="AlphaFoldDB" id="A0A2K3KR44"/>